<dbReference type="GO" id="GO:0030145">
    <property type="term" value="F:manganese ion binding"/>
    <property type="evidence" value="ECO:0007669"/>
    <property type="project" value="TreeGrafter"/>
</dbReference>
<dbReference type="Pfam" id="PF13288">
    <property type="entry name" value="DXPR_C"/>
    <property type="match status" value="1"/>
</dbReference>
<evidence type="ECO:0000313" key="13">
    <source>
        <dbReference type="EMBL" id="ACZ49186.1"/>
    </source>
</evidence>
<evidence type="ECO:0000256" key="3">
    <source>
        <dbReference type="ARBA" id="ARBA00022723"/>
    </source>
</evidence>
<feature type="binding site" evidence="9">
    <location>
        <position position="215"/>
    </location>
    <ligand>
        <name>1-deoxy-D-xylulose 5-phosphate</name>
        <dbReference type="ChEBI" id="CHEBI:57792"/>
    </ligand>
</feature>
<feature type="binding site" evidence="9">
    <location>
        <position position="15"/>
    </location>
    <ligand>
        <name>NADPH</name>
        <dbReference type="ChEBI" id="CHEBI:57783"/>
    </ligand>
</feature>
<dbReference type="PANTHER" id="PTHR30525">
    <property type="entry name" value="1-DEOXY-D-XYLULOSE 5-PHOSPHATE REDUCTOISOMERASE"/>
    <property type="match status" value="1"/>
</dbReference>
<dbReference type="PANTHER" id="PTHR30525:SF0">
    <property type="entry name" value="1-DEOXY-D-XYLULOSE 5-PHOSPHATE REDUCTOISOMERASE, CHLOROPLASTIC"/>
    <property type="match status" value="1"/>
</dbReference>
<feature type="binding site" evidence="9">
    <location>
        <position position="210"/>
    </location>
    <ligand>
        <name>1-deoxy-D-xylulose 5-phosphate</name>
        <dbReference type="ChEBI" id="CHEBI:57792"/>
    </ligand>
</feature>
<comment type="cofactor">
    <cofactor evidence="9">
        <name>Mg(2+)</name>
        <dbReference type="ChEBI" id="CHEBI:18420"/>
    </cofactor>
    <cofactor evidence="9">
        <name>Mn(2+)</name>
        <dbReference type="ChEBI" id="CHEBI:29035"/>
    </cofactor>
</comment>
<keyword evidence="13" id="KW-0413">Isomerase</keyword>
<comment type="caution">
    <text evidence="9">Lacks conserved residue(s) required for the propagation of feature annotation.</text>
</comment>
<dbReference type="SUPFAM" id="SSF55347">
    <property type="entry name" value="Glyceraldehyde-3-phosphate dehydrogenase-like, C-terminal domain"/>
    <property type="match status" value="1"/>
</dbReference>
<comment type="catalytic activity">
    <reaction evidence="8">
        <text>2-C-methyl-D-erythritol 4-phosphate + NADP(+) = 1-deoxy-D-xylulose 5-phosphate + NADPH + H(+)</text>
        <dbReference type="Rhea" id="RHEA:13717"/>
        <dbReference type="ChEBI" id="CHEBI:15378"/>
        <dbReference type="ChEBI" id="CHEBI:57783"/>
        <dbReference type="ChEBI" id="CHEBI:57792"/>
        <dbReference type="ChEBI" id="CHEBI:58262"/>
        <dbReference type="ChEBI" id="CHEBI:58349"/>
        <dbReference type="EC" id="1.1.1.267"/>
    </reaction>
    <physiologicalReaction direction="right-to-left" evidence="8">
        <dbReference type="Rhea" id="RHEA:13719"/>
    </physiologicalReaction>
</comment>
<organism evidence="13 14">
    <name type="scientific">Anaplasma centrale (strain Israel)</name>
    <name type="common">Anaplasma marginale subsp. centrale (strain Israel)</name>
    <dbReference type="NCBI Taxonomy" id="574556"/>
    <lineage>
        <taxon>Bacteria</taxon>
        <taxon>Pseudomonadati</taxon>
        <taxon>Pseudomonadota</taxon>
        <taxon>Alphaproteobacteria</taxon>
        <taxon>Rickettsiales</taxon>
        <taxon>Anaplasmataceae</taxon>
        <taxon>Anaplasma</taxon>
    </lineage>
</organism>
<feature type="binding site" evidence="9">
    <location>
        <position position="152"/>
    </location>
    <ligand>
        <name>Mn(2+)</name>
        <dbReference type="ChEBI" id="CHEBI:29035"/>
    </ligand>
</feature>
<dbReference type="SUPFAM" id="SSF51735">
    <property type="entry name" value="NAD(P)-binding Rossmann-fold domains"/>
    <property type="match status" value="1"/>
</dbReference>
<evidence type="ECO:0000256" key="5">
    <source>
        <dbReference type="ARBA" id="ARBA00023002"/>
    </source>
</evidence>
<dbReference type="UniPathway" id="UPA00056">
    <property type="reaction ID" value="UER00092"/>
</dbReference>
<dbReference type="AlphaFoldDB" id="D1AUF8"/>
<evidence type="ECO:0000256" key="2">
    <source>
        <dbReference type="ARBA" id="ARBA00006825"/>
    </source>
</evidence>
<keyword evidence="7 9" id="KW-0414">Isoprene biosynthesis</keyword>
<comment type="function">
    <text evidence="9">Catalyzes the NADPH-dependent rearrangement and reduction of 1-deoxy-D-xylulose-5-phosphate (DXP) to 2-C-methyl-D-erythritol 4-phosphate (MEP).</text>
</comment>
<evidence type="ECO:0000313" key="14">
    <source>
        <dbReference type="Proteomes" id="UP000000630"/>
    </source>
</evidence>
<dbReference type="Gene3D" id="3.40.50.720">
    <property type="entry name" value="NAD(P)-binding Rossmann-like Domain"/>
    <property type="match status" value="1"/>
</dbReference>
<dbReference type="STRING" id="574556.ACIS_00584"/>
<keyword evidence="14" id="KW-1185">Reference proteome</keyword>
<dbReference type="GO" id="GO:0070402">
    <property type="term" value="F:NADPH binding"/>
    <property type="evidence" value="ECO:0007669"/>
    <property type="project" value="InterPro"/>
</dbReference>
<dbReference type="InterPro" id="IPR036169">
    <property type="entry name" value="DXPR_C_sf"/>
</dbReference>
<dbReference type="InterPro" id="IPR013512">
    <property type="entry name" value="DXP_reductoisomerase_N"/>
</dbReference>
<feature type="binding site" evidence="9">
    <location>
        <position position="12"/>
    </location>
    <ligand>
        <name>NADPH</name>
        <dbReference type="ChEBI" id="CHEBI:57783"/>
    </ligand>
</feature>
<dbReference type="NCBIfam" id="TIGR00243">
    <property type="entry name" value="Dxr"/>
    <property type="match status" value="1"/>
</dbReference>
<feature type="binding site" evidence="9">
    <location>
        <position position="203"/>
    </location>
    <ligand>
        <name>NADPH</name>
        <dbReference type="ChEBI" id="CHEBI:57783"/>
    </ligand>
</feature>
<proteinExistence type="inferred from homology"/>
<dbReference type="Pfam" id="PF02670">
    <property type="entry name" value="DXP_reductoisom"/>
    <property type="match status" value="1"/>
</dbReference>
<feature type="binding site" evidence="9">
    <location>
        <position position="219"/>
    </location>
    <ligand>
        <name>Mn(2+)</name>
        <dbReference type="ChEBI" id="CHEBI:29035"/>
    </ligand>
</feature>
<evidence type="ECO:0000256" key="9">
    <source>
        <dbReference type="HAMAP-Rule" id="MF_00183"/>
    </source>
</evidence>
<keyword evidence="3 9" id="KW-0479">Metal-binding</keyword>
<evidence type="ECO:0000256" key="8">
    <source>
        <dbReference type="ARBA" id="ARBA00048543"/>
    </source>
</evidence>
<feature type="binding site" evidence="9">
    <location>
        <position position="197"/>
    </location>
    <ligand>
        <name>1-deoxy-D-xylulose 5-phosphate</name>
        <dbReference type="ChEBI" id="CHEBI:57792"/>
    </ligand>
</feature>
<comment type="pathway">
    <text evidence="1 9">Isoprenoid biosynthesis; isopentenyl diphosphate biosynthesis via DXP pathway; isopentenyl diphosphate from 1-deoxy-D-xylulose 5-phosphate: step 1/6.</text>
</comment>
<keyword evidence="4 9" id="KW-0521">NADP</keyword>
<dbReference type="GO" id="GO:0051484">
    <property type="term" value="P:isopentenyl diphosphate biosynthetic process, methylerythritol 4-phosphate pathway involved in terpenoid biosynthetic process"/>
    <property type="evidence" value="ECO:0007669"/>
    <property type="project" value="TreeGrafter"/>
</dbReference>
<dbReference type="InterPro" id="IPR036291">
    <property type="entry name" value="NAD(P)-bd_dom_sf"/>
</dbReference>
<gene>
    <name evidence="9 13" type="primary">dxr</name>
    <name evidence="13" type="ordered locus">ACIS_00584</name>
</gene>
<dbReference type="InterPro" id="IPR026877">
    <property type="entry name" value="DXPR_C"/>
</dbReference>
<evidence type="ECO:0000259" key="12">
    <source>
        <dbReference type="Pfam" id="PF13288"/>
    </source>
</evidence>
<dbReference type="Pfam" id="PF08436">
    <property type="entry name" value="DXP_redisom_C"/>
    <property type="match status" value="1"/>
</dbReference>
<feature type="binding site" evidence="9">
    <location>
        <position position="152"/>
    </location>
    <ligand>
        <name>1-deoxy-D-xylulose 5-phosphate</name>
        <dbReference type="ChEBI" id="CHEBI:57792"/>
    </ligand>
</feature>
<feature type="domain" description="1-deoxy-D-xylulose 5-phosphate reductoisomerase N-terminal" evidence="10">
    <location>
        <begin position="6"/>
        <end position="132"/>
    </location>
</feature>
<keyword evidence="5 9" id="KW-0560">Oxidoreductase</keyword>
<keyword evidence="6 9" id="KW-0464">Manganese</keyword>
<dbReference type="EMBL" id="CP001759">
    <property type="protein sequence ID" value="ACZ49186.1"/>
    <property type="molecule type" value="Genomic_DNA"/>
</dbReference>
<feature type="domain" description="DXP reductoisomerase C-terminal" evidence="12">
    <location>
        <begin position="259"/>
        <end position="377"/>
    </location>
</feature>
<dbReference type="RefSeq" id="WP_012880654.1">
    <property type="nucleotide sequence ID" value="NC_013532.1"/>
</dbReference>
<keyword evidence="9" id="KW-0460">Magnesium</keyword>
<feature type="binding site" evidence="9">
    <location>
        <position position="219"/>
    </location>
    <ligand>
        <name>1-deoxy-D-xylulose 5-phosphate</name>
        <dbReference type="ChEBI" id="CHEBI:57792"/>
    </ligand>
</feature>
<dbReference type="InterPro" id="IPR013644">
    <property type="entry name" value="DXP_reductoisomerase_C"/>
</dbReference>
<comment type="similarity">
    <text evidence="2 9">Belongs to the DXR family.</text>
</comment>
<dbReference type="eggNOG" id="COG0743">
    <property type="taxonomic scope" value="Bacteria"/>
</dbReference>
<evidence type="ECO:0000256" key="4">
    <source>
        <dbReference type="ARBA" id="ARBA00022857"/>
    </source>
</evidence>
<feature type="binding site" evidence="9">
    <location>
        <position position="124"/>
    </location>
    <ligand>
        <name>NADPH</name>
        <dbReference type="ChEBI" id="CHEBI:57783"/>
    </ligand>
</feature>
<dbReference type="SUPFAM" id="SSF69055">
    <property type="entry name" value="1-deoxy-D-xylulose-5-phosphate reductoisomerase, C-terminal domain"/>
    <property type="match status" value="1"/>
</dbReference>
<protein>
    <recommendedName>
        <fullName evidence="9">1-deoxy-D-xylulose 5-phosphate reductoisomerase</fullName>
        <shortName evidence="9">DXP reductoisomerase</shortName>
        <ecNumber evidence="9">1.1.1.267</ecNumber>
    </recommendedName>
    <alternativeName>
        <fullName evidence="9">1-deoxyxylulose-5-phosphate reductoisomerase</fullName>
    </alternativeName>
    <alternativeName>
        <fullName evidence="9">2-C-methyl-D-erythritol 4-phosphate synthase</fullName>
    </alternativeName>
</protein>
<evidence type="ECO:0000259" key="11">
    <source>
        <dbReference type="Pfam" id="PF08436"/>
    </source>
</evidence>
<dbReference type="OrthoDB" id="9806546at2"/>
<evidence type="ECO:0000256" key="6">
    <source>
        <dbReference type="ARBA" id="ARBA00023211"/>
    </source>
</evidence>
<dbReference type="HOGENOM" id="CLU_035714_4_0_5"/>
<feature type="binding site" evidence="9">
    <location>
        <position position="216"/>
    </location>
    <ligand>
        <name>1-deoxy-D-xylulose 5-phosphate</name>
        <dbReference type="ChEBI" id="CHEBI:57792"/>
    </ligand>
</feature>
<evidence type="ECO:0000259" key="10">
    <source>
        <dbReference type="Pfam" id="PF02670"/>
    </source>
</evidence>
<dbReference type="GO" id="GO:0030604">
    <property type="term" value="F:1-deoxy-D-xylulose-5-phosphate reductoisomerase activity"/>
    <property type="evidence" value="ECO:0007669"/>
    <property type="project" value="UniProtKB-UniRule"/>
</dbReference>
<name>D1AUF8_ANACI</name>
<feature type="binding site" evidence="9">
    <location>
        <position position="174"/>
    </location>
    <ligand>
        <name>1-deoxy-D-xylulose 5-phosphate</name>
        <dbReference type="ChEBI" id="CHEBI:57792"/>
    </ligand>
</feature>
<feature type="binding site" evidence="9">
    <location>
        <position position="150"/>
    </location>
    <ligand>
        <name>Mn(2+)</name>
        <dbReference type="ChEBI" id="CHEBI:29035"/>
    </ligand>
</feature>
<dbReference type="EC" id="1.1.1.267" evidence="9"/>
<evidence type="ECO:0000256" key="7">
    <source>
        <dbReference type="ARBA" id="ARBA00023229"/>
    </source>
</evidence>
<evidence type="ECO:0000256" key="1">
    <source>
        <dbReference type="ARBA" id="ARBA00005094"/>
    </source>
</evidence>
<dbReference type="GO" id="GO:0016853">
    <property type="term" value="F:isomerase activity"/>
    <property type="evidence" value="ECO:0007669"/>
    <property type="project" value="UniProtKB-KW"/>
</dbReference>
<dbReference type="PIRSF" id="PIRSF006205">
    <property type="entry name" value="Dxp_reductismrs"/>
    <property type="match status" value="1"/>
</dbReference>
<feature type="binding site" evidence="9">
    <location>
        <position position="126"/>
    </location>
    <ligand>
        <name>NADPH</name>
        <dbReference type="ChEBI" id="CHEBI:57783"/>
    </ligand>
</feature>
<dbReference type="HAMAP" id="MF_00183">
    <property type="entry name" value="DXP_reductoisom"/>
    <property type="match status" value="1"/>
</dbReference>
<dbReference type="KEGG" id="acn:ACIS_00584"/>
<sequence length="394" mass="42067">MGRKKVSVFGSTGCIGQKAVQILRDNPSAFEVVALVAKQDAHLLASQAKLLSAKMAVVAEDAAYTTLRELLCDTGIEVGAGTAGVMDAASCGVDSAVMAITSIAALRPVVRLIESGVKSIALANKESIVCGGNLLVDLSKQMGVSIVPVDSEHNALFQILAHNRCVDKVTLTASGGPFLQWTREQMRAVTPSDALVHPVWKMGRKISVDSATMVNKALEVIEAHYLFSLHPDKIDVIVHPESVVHAVAAYPNGVSVSLMSIPDMGIPTLHALYWPQQATVCGNNNLDLVSYGKLTFIEPDLERFPALNFGFEALRSSKPHAAGIALNAANEVAVEAFLNSEVGFLDIANIIAGAMDELSYCEVNSISEVSEYDLLCRTSVRKIINTLKVSELIQ</sequence>
<feature type="binding site" evidence="9">
    <location>
        <position position="13"/>
    </location>
    <ligand>
        <name>NADPH</name>
        <dbReference type="ChEBI" id="CHEBI:57783"/>
    </ligand>
</feature>
<feature type="binding site" evidence="9">
    <location>
        <position position="151"/>
    </location>
    <ligand>
        <name>1-deoxy-D-xylulose 5-phosphate</name>
        <dbReference type="ChEBI" id="CHEBI:57792"/>
    </ligand>
</feature>
<accession>D1AUF8</accession>
<dbReference type="Proteomes" id="UP000000630">
    <property type="component" value="Chromosome"/>
</dbReference>
<feature type="binding site" evidence="9">
    <location>
        <position position="125"/>
    </location>
    <ligand>
        <name>1-deoxy-D-xylulose 5-phosphate</name>
        <dbReference type="ChEBI" id="CHEBI:57792"/>
    </ligand>
</feature>
<feature type="domain" description="1-deoxy-D-xylulose 5-phosphate reductoisomerase C-terminal" evidence="11">
    <location>
        <begin position="146"/>
        <end position="227"/>
    </location>
</feature>
<reference evidence="13 14" key="1">
    <citation type="journal article" date="2010" name="J. Bacteriol.">
        <title>Complete genome sequence of Anaplasma marginale subsp. centrale.</title>
        <authorList>
            <person name="Herndon D.R."/>
            <person name="Palmer G.H."/>
            <person name="Shkap V."/>
            <person name="Knowles D.P. Jr."/>
            <person name="Brayton K.A."/>
        </authorList>
    </citation>
    <scope>NUCLEOTIDE SEQUENCE [LARGE SCALE GENOMIC DNA]</scope>
    <source>
        <strain evidence="13 14">Israel</strain>
    </source>
</reference>
<dbReference type="Gene3D" id="1.10.1740.10">
    <property type="match status" value="1"/>
</dbReference>
<dbReference type="InterPro" id="IPR003821">
    <property type="entry name" value="DXP_reductoisomerase"/>
</dbReference>